<sequence length="377" mass="41762">MRQSRRDAAETSGSVPERTPRGRSGARKTGGASGAEPPPPAVLSGETLPAAPAEGFFICDLPWASPKEDMASMEHPLFTLATRPDRRILSYEHGEATIEITPSVKGLATIHDKDILIYCVSQLVAALNEGRPVSPVLHLKAHDLLSATNRETSGDGYRRLREAFERLSGTRIVTNIATGGVESTRGFGLIDSWEIQRKARGGRMIMVSVTLSDWMYRSVVSKSVLTLSRDYFRLRKPLERRVYEIARKHCGRQAEWRVGLGTLLLKSGSTSPRRVFRRMIRDMAEEDGLPDYALSLGADDVLLVRARGRMAPAPGEGPRLSAFAHERARAAAPGFDTHWLEAEWLRFWVSTGRPPLHDPDAAFLAFCRSRAERGLPR</sequence>
<dbReference type="AlphaFoldDB" id="A0A501WMC9"/>
<name>A0A501WMC9_9RHOB</name>
<evidence type="ECO:0000256" key="1">
    <source>
        <dbReference type="SAM" id="MobiDB-lite"/>
    </source>
</evidence>
<dbReference type="OrthoDB" id="581589at2"/>
<gene>
    <name evidence="2" type="ORF">FJM51_17800</name>
</gene>
<protein>
    <submittedName>
        <fullName evidence="2">Replication initiator protein A</fullName>
    </submittedName>
</protein>
<reference evidence="2 3" key="1">
    <citation type="submission" date="2019-06" db="EMBL/GenBank/DDBJ databases">
        <title>A novel bacterium of genus Amaricoccus, isolated from marine sediment.</title>
        <authorList>
            <person name="Huang H."/>
            <person name="Mo K."/>
            <person name="Hu Y."/>
        </authorList>
    </citation>
    <scope>NUCLEOTIDE SEQUENCE [LARGE SCALE GENOMIC DNA]</scope>
    <source>
        <strain evidence="2 3">HB172011</strain>
    </source>
</reference>
<dbReference type="Proteomes" id="UP000319255">
    <property type="component" value="Unassembled WGS sequence"/>
</dbReference>
<accession>A0A501WMC9</accession>
<proteinExistence type="predicted"/>
<comment type="caution">
    <text evidence="2">The sequence shown here is derived from an EMBL/GenBank/DDBJ whole genome shotgun (WGS) entry which is preliminary data.</text>
</comment>
<feature type="region of interest" description="Disordered" evidence="1">
    <location>
        <begin position="1"/>
        <end position="47"/>
    </location>
</feature>
<evidence type="ECO:0000313" key="3">
    <source>
        <dbReference type="Proteomes" id="UP000319255"/>
    </source>
</evidence>
<dbReference type="RefSeq" id="WP_140455483.1">
    <property type="nucleotide sequence ID" value="NZ_VFRP01000022.1"/>
</dbReference>
<evidence type="ECO:0000313" key="2">
    <source>
        <dbReference type="EMBL" id="TPE48417.1"/>
    </source>
</evidence>
<keyword evidence="3" id="KW-1185">Reference proteome</keyword>
<dbReference type="EMBL" id="VFRP01000022">
    <property type="protein sequence ID" value="TPE48417.1"/>
    <property type="molecule type" value="Genomic_DNA"/>
</dbReference>
<organism evidence="2 3">
    <name type="scientific">Amaricoccus solimangrovi</name>
    <dbReference type="NCBI Taxonomy" id="2589815"/>
    <lineage>
        <taxon>Bacteria</taxon>
        <taxon>Pseudomonadati</taxon>
        <taxon>Pseudomonadota</taxon>
        <taxon>Alphaproteobacteria</taxon>
        <taxon>Rhodobacterales</taxon>
        <taxon>Paracoccaceae</taxon>
        <taxon>Amaricoccus</taxon>
    </lineage>
</organism>
<dbReference type="InterPro" id="IPR018777">
    <property type="entry name" value="Replication_initiator_prot_A"/>
</dbReference>
<dbReference type="Pfam" id="PF10134">
    <property type="entry name" value="RPA"/>
    <property type="match status" value="1"/>
</dbReference>